<dbReference type="Proteomes" id="UP000324222">
    <property type="component" value="Unassembled WGS sequence"/>
</dbReference>
<reference evidence="1 2" key="1">
    <citation type="submission" date="2019-05" db="EMBL/GenBank/DDBJ databases">
        <title>Another draft genome of Portunus trituberculatus and its Hox gene families provides insights of decapod evolution.</title>
        <authorList>
            <person name="Jeong J.-H."/>
            <person name="Song I."/>
            <person name="Kim S."/>
            <person name="Choi T."/>
            <person name="Kim D."/>
            <person name="Ryu S."/>
            <person name="Kim W."/>
        </authorList>
    </citation>
    <scope>NUCLEOTIDE SEQUENCE [LARGE SCALE GENOMIC DNA]</scope>
    <source>
        <tissue evidence="1">Muscle</tissue>
    </source>
</reference>
<dbReference type="AlphaFoldDB" id="A0A5B7EQ06"/>
<evidence type="ECO:0000313" key="1">
    <source>
        <dbReference type="EMBL" id="MPC35219.1"/>
    </source>
</evidence>
<protein>
    <submittedName>
        <fullName evidence="1">Uncharacterized protein</fullName>
    </submittedName>
</protein>
<name>A0A5B7EQ06_PORTR</name>
<comment type="caution">
    <text evidence="1">The sequence shown here is derived from an EMBL/GenBank/DDBJ whole genome shotgun (WGS) entry which is preliminary data.</text>
</comment>
<keyword evidence="2" id="KW-1185">Reference proteome</keyword>
<accession>A0A5B7EQ06</accession>
<dbReference type="EMBL" id="VSRR010003225">
    <property type="protein sequence ID" value="MPC35219.1"/>
    <property type="molecule type" value="Genomic_DNA"/>
</dbReference>
<sequence length="160" mass="17715">MAEARPPPPGAQPTIGGWKTIVCMIISFFHLRVHGRGRDDCFFTVSQSLVQGEGRPGCLAAPGREKSAAPQCHSSAARVSSPPRVASVLCSSHASRSRQHYMVLLQHFFSSSFTGNWNCHSYSRETVKLTLTLHSRFRNRSELSVTRGISNISFSLHLYK</sequence>
<evidence type="ECO:0000313" key="2">
    <source>
        <dbReference type="Proteomes" id="UP000324222"/>
    </source>
</evidence>
<gene>
    <name evidence="1" type="ORF">E2C01_028637</name>
</gene>
<proteinExistence type="predicted"/>
<organism evidence="1 2">
    <name type="scientific">Portunus trituberculatus</name>
    <name type="common">Swimming crab</name>
    <name type="synonym">Neptunus trituberculatus</name>
    <dbReference type="NCBI Taxonomy" id="210409"/>
    <lineage>
        <taxon>Eukaryota</taxon>
        <taxon>Metazoa</taxon>
        <taxon>Ecdysozoa</taxon>
        <taxon>Arthropoda</taxon>
        <taxon>Crustacea</taxon>
        <taxon>Multicrustacea</taxon>
        <taxon>Malacostraca</taxon>
        <taxon>Eumalacostraca</taxon>
        <taxon>Eucarida</taxon>
        <taxon>Decapoda</taxon>
        <taxon>Pleocyemata</taxon>
        <taxon>Brachyura</taxon>
        <taxon>Eubrachyura</taxon>
        <taxon>Portunoidea</taxon>
        <taxon>Portunidae</taxon>
        <taxon>Portuninae</taxon>
        <taxon>Portunus</taxon>
    </lineage>
</organism>